<dbReference type="GO" id="GO:0045944">
    <property type="term" value="P:positive regulation of transcription by RNA polymerase II"/>
    <property type="evidence" value="ECO:0007669"/>
    <property type="project" value="TreeGrafter"/>
</dbReference>
<evidence type="ECO:0000256" key="2">
    <source>
        <dbReference type="ARBA" id="ARBA00023242"/>
    </source>
</evidence>
<comment type="subcellular location">
    <subcellularLocation>
        <location evidence="1">Nucleus</location>
    </subcellularLocation>
</comment>
<proteinExistence type="predicted"/>
<dbReference type="GO" id="GO:0000981">
    <property type="term" value="F:DNA-binding transcription factor activity, RNA polymerase II-specific"/>
    <property type="evidence" value="ECO:0007669"/>
    <property type="project" value="InterPro"/>
</dbReference>
<protein>
    <recommendedName>
        <fullName evidence="3">Zn(2)-C6 fungal-type domain-containing protein</fullName>
    </recommendedName>
</protein>
<gene>
    <name evidence="4" type="ORF">D6D13_10227</name>
</gene>
<dbReference type="PANTHER" id="PTHR37534">
    <property type="entry name" value="TRANSCRIPTIONAL ACTIVATOR PROTEIN UGA3"/>
    <property type="match status" value="1"/>
</dbReference>
<dbReference type="InterPro" id="IPR036864">
    <property type="entry name" value="Zn2-C6_fun-type_DNA-bd_sf"/>
</dbReference>
<dbReference type="InterPro" id="IPR001138">
    <property type="entry name" value="Zn2Cys6_DnaBD"/>
</dbReference>
<dbReference type="CDD" id="cd12148">
    <property type="entry name" value="fungal_TF_MHR"/>
    <property type="match status" value="1"/>
</dbReference>
<feature type="domain" description="Zn(2)-C6 fungal-type" evidence="3">
    <location>
        <begin position="6"/>
        <end position="36"/>
    </location>
</feature>
<dbReference type="EMBL" id="QZAS01000078">
    <property type="protein sequence ID" value="THW99310.1"/>
    <property type="molecule type" value="Genomic_DNA"/>
</dbReference>
<name>A0A4S9BZ09_AURPU</name>
<keyword evidence="2" id="KW-0539">Nucleus</keyword>
<dbReference type="CDD" id="cd00067">
    <property type="entry name" value="GAL4"/>
    <property type="match status" value="1"/>
</dbReference>
<dbReference type="PROSITE" id="PS00463">
    <property type="entry name" value="ZN2_CY6_FUNGAL_1"/>
    <property type="match status" value="1"/>
</dbReference>
<dbReference type="AlphaFoldDB" id="A0A4S9BZ09"/>
<dbReference type="InterPro" id="IPR021858">
    <property type="entry name" value="Fun_TF"/>
</dbReference>
<dbReference type="Pfam" id="PF11951">
    <property type="entry name" value="Fungal_trans_2"/>
    <property type="match status" value="1"/>
</dbReference>
<dbReference type="SUPFAM" id="SSF57701">
    <property type="entry name" value="Zn2/Cys6 DNA-binding domain"/>
    <property type="match status" value="1"/>
</dbReference>
<evidence type="ECO:0000256" key="1">
    <source>
        <dbReference type="ARBA" id="ARBA00004123"/>
    </source>
</evidence>
<dbReference type="GO" id="GO:0000976">
    <property type="term" value="F:transcription cis-regulatory region binding"/>
    <property type="evidence" value="ECO:0007669"/>
    <property type="project" value="TreeGrafter"/>
</dbReference>
<dbReference type="GO" id="GO:0005634">
    <property type="term" value="C:nucleus"/>
    <property type="evidence" value="ECO:0007669"/>
    <property type="project" value="UniProtKB-SubCell"/>
</dbReference>
<sequence length="606" mass="67892">MRPGRGCKSCRKKHAKCITEDGASACVRCIDSGHVCDFEPRIRFKEVKHVDAASKGPGVRVELSFEEDQVWVSTNQPCKFIIEDVVNGTEWDTTELAGNSTIAVNEGASRTALTTILEDHDEDIANDTLQAGTTSEQQPYGDELRVNPDHAYIQLPEPNSHHSNTIDVPHSPSTFLWNPRKDTGIAATTLSPFTPALSDFRGDAILSPSDIAINQTPRTNLTSKREAFLLHKYTNLLAPWADIFDSRQHCKRLVPRLCLHIPMMRYAVLALSARHQAIVTKGTELEASYYHGKSLELVIDALSAPEETYDETHLVTVAILRHYEELGNDDDHRTHLLGTVRLLRTVSKFSLSGGLGETASWWILRQDIYVALVHKQPLSVDLSTYDQASAFDLEDDGSYSNMVVLLVARILQLLHSPSHSTDISAWETLETETDAWWNAKPDTFQPIFYEEPDLSQNRAFPTMCMVSSAPSTYIFLIHWFLRNVLISGIVAGLAYYHVAKVLISMHKPLSPKLSGFHAAKTRQEAEKNVIHHLSQAIGLSASNGELENATFETHHLLYMCGYCLKHPAQREAAINFLTWSEDVTGWRTSNTVNMLKEQWKHLDAAE</sequence>
<evidence type="ECO:0000313" key="4">
    <source>
        <dbReference type="EMBL" id="THW99310.1"/>
    </source>
</evidence>
<comment type="caution">
    <text evidence="4">The sequence shown here is derived from an EMBL/GenBank/DDBJ whole genome shotgun (WGS) entry which is preliminary data.</text>
</comment>
<evidence type="ECO:0000259" key="3">
    <source>
        <dbReference type="PROSITE" id="PS00463"/>
    </source>
</evidence>
<organism evidence="4">
    <name type="scientific">Aureobasidium pullulans</name>
    <name type="common">Black yeast</name>
    <name type="synonym">Pullularia pullulans</name>
    <dbReference type="NCBI Taxonomy" id="5580"/>
    <lineage>
        <taxon>Eukaryota</taxon>
        <taxon>Fungi</taxon>
        <taxon>Dikarya</taxon>
        <taxon>Ascomycota</taxon>
        <taxon>Pezizomycotina</taxon>
        <taxon>Dothideomycetes</taxon>
        <taxon>Dothideomycetidae</taxon>
        <taxon>Dothideales</taxon>
        <taxon>Saccotheciaceae</taxon>
        <taxon>Aureobasidium</taxon>
    </lineage>
</organism>
<accession>A0A4S9BZ09</accession>
<dbReference type="GO" id="GO:0008270">
    <property type="term" value="F:zinc ion binding"/>
    <property type="evidence" value="ECO:0007669"/>
    <property type="project" value="InterPro"/>
</dbReference>
<dbReference type="PANTHER" id="PTHR37534:SF25">
    <property type="entry name" value="ZN(II)2CYS6 TRANSCRIPTION FACTOR (EUROFUNG)"/>
    <property type="match status" value="1"/>
</dbReference>
<reference evidence="4" key="1">
    <citation type="submission" date="2018-10" db="EMBL/GenBank/DDBJ databases">
        <title>Fifty Aureobasidium pullulans genomes reveal a recombining polyextremotolerant generalist.</title>
        <authorList>
            <person name="Gostincar C."/>
            <person name="Turk M."/>
            <person name="Zajc J."/>
            <person name="Gunde-Cimerman N."/>
        </authorList>
    </citation>
    <scope>NUCLEOTIDE SEQUENCE [LARGE SCALE GENOMIC DNA]</scope>
    <source>
        <strain evidence="4">EXF-10085</strain>
    </source>
</reference>